<dbReference type="AlphaFoldDB" id="A0A161SKK8"/>
<dbReference type="GO" id="GO:0008081">
    <property type="term" value="F:phosphoric diester hydrolase activity"/>
    <property type="evidence" value="ECO:0007669"/>
    <property type="project" value="InterPro"/>
</dbReference>
<evidence type="ECO:0000313" key="3">
    <source>
        <dbReference type="EMBL" id="KZE82615.1"/>
    </source>
</evidence>
<accession>A0A161SKK8</accession>
<feature type="domain" description="GP-PDE" evidence="2">
    <location>
        <begin position="25"/>
        <end position="248"/>
    </location>
</feature>
<dbReference type="GeneID" id="82258045"/>
<dbReference type="Pfam" id="PF03009">
    <property type="entry name" value="GDPD"/>
    <property type="match status" value="1"/>
</dbReference>
<reference evidence="4 6" key="2">
    <citation type="submission" date="2016-10" db="EMBL/GenBank/DDBJ databases">
        <authorList>
            <person name="de Groot N.N."/>
        </authorList>
    </citation>
    <scope>NUCLEOTIDE SEQUENCE [LARGE SCALE GENOMIC DNA]</scope>
    <source>
        <strain evidence="4 6">DSM 23048</strain>
    </source>
</reference>
<protein>
    <submittedName>
        <fullName evidence="3">Glycerophosphodiester phosphodiesterase</fullName>
    </submittedName>
    <submittedName>
        <fullName evidence="4">Glycerophosphoryl diester phosphodiesterase</fullName>
    </submittedName>
</protein>
<evidence type="ECO:0000259" key="2">
    <source>
        <dbReference type="PROSITE" id="PS51704"/>
    </source>
</evidence>
<evidence type="ECO:0000313" key="5">
    <source>
        <dbReference type="Proteomes" id="UP000076630"/>
    </source>
</evidence>
<name>A0A161SKK8_9FLAO</name>
<feature type="chain" id="PRO_5015051632" evidence="1">
    <location>
        <begin position="21"/>
        <end position="248"/>
    </location>
</feature>
<dbReference type="PANTHER" id="PTHR46211">
    <property type="entry name" value="GLYCEROPHOSPHORYL DIESTER PHOSPHODIESTERASE"/>
    <property type="match status" value="1"/>
</dbReference>
<organism evidence="3 5">
    <name type="scientific">Myroides marinus</name>
    <dbReference type="NCBI Taxonomy" id="703342"/>
    <lineage>
        <taxon>Bacteria</taxon>
        <taxon>Pseudomonadati</taxon>
        <taxon>Bacteroidota</taxon>
        <taxon>Flavobacteriia</taxon>
        <taxon>Flavobacteriales</taxon>
        <taxon>Flavobacteriaceae</taxon>
        <taxon>Myroides</taxon>
    </lineage>
</organism>
<dbReference type="SUPFAM" id="SSF51695">
    <property type="entry name" value="PLC-like phosphodiesterases"/>
    <property type="match status" value="1"/>
</dbReference>
<evidence type="ECO:0000256" key="1">
    <source>
        <dbReference type="SAM" id="SignalP"/>
    </source>
</evidence>
<reference evidence="3 5" key="1">
    <citation type="submission" date="2016-01" db="EMBL/GenBank/DDBJ databases">
        <title>Whole genome sequencing of Myroides marinus L41.</title>
        <authorList>
            <person name="Hong K.W."/>
        </authorList>
    </citation>
    <scope>NUCLEOTIDE SEQUENCE [LARGE SCALE GENOMIC DNA]</scope>
    <source>
        <strain evidence="3 5">L41</strain>
    </source>
</reference>
<dbReference type="Proteomes" id="UP000183077">
    <property type="component" value="Unassembled WGS sequence"/>
</dbReference>
<proteinExistence type="predicted"/>
<dbReference type="GO" id="GO:0006629">
    <property type="term" value="P:lipid metabolic process"/>
    <property type="evidence" value="ECO:0007669"/>
    <property type="project" value="InterPro"/>
</dbReference>
<evidence type="ECO:0000313" key="4">
    <source>
        <dbReference type="EMBL" id="SEJ20633.1"/>
    </source>
</evidence>
<dbReference type="OrthoDB" id="384721at2"/>
<dbReference type="PANTHER" id="PTHR46211:SF1">
    <property type="entry name" value="GLYCEROPHOSPHODIESTER PHOSPHODIESTERASE, CYTOPLASMIC"/>
    <property type="match status" value="1"/>
</dbReference>
<evidence type="ECO:0000313" key="6">
    <source>
        <dbReference type="Proteomes" id="UP000183077"/>
    </source>
</evidence>
<dbReference type="RefSeq" id="WP_038988005.1">
    <property type="nucleotide sequence ID" value="NZ_FNYS01000016.1"/>
</dbReference>
<sequence>MKLKTQLLAIILSMTATAFAQEYNPLRIGHRGAMGHITENTVESIKKAVEMNCDVIEIDVFTVKDGFLMVHHDDKLERLTNGKGKIEDYTKAELKKLLVTEKYSIPTLEEIIDAIDRKAVLNIELKGAKTAEPTAKVIEAYKKKGWTDADFIISSFKWDELEIMRKNNNNIDIAVLTGSEPADAIEFAHKVKAVAINPYYKTLNQENVSKIKQANLKIYPYTANEPKDIEHLKELKVDGIITNFPERI</sequence>
<feature type="signal peptide" evidence="1">
    <location>
        <begin position="1"/>
        <end position="20"/>
    </location>
</feature>
<dbReference type="Gene3D" id="3.20.20.190">
    <property type="entry name" value="Phosphatidylinositol (PI) phosphodiesterase"/>
    <property type="match status" value="1"/>
</dbReference>
<keyword evidence="1" id="KW-0732">Signal</keyword>
<dbReference type="EMBL" id="LQNU01000044">
    <property type="protein sequence ID" value="KZE82615.1"/>
    <property type="molecule type" value="Genomic_DNA"/>
</dbReference>
<dbReference type="PROSITE" id="PS51704">
    <property type="entry name" value="GP_PDE"/>
    <property type="match status" value="1"/>
</dbReference>
<dbReference type="Proteomes" id="UP000076630">
    <property type="component" value="Unassembled WGS sequence"/>
</dbReference>
<dbReference type="InterPro" id="IPR030395">
    <property type="entry name" value="GP_PDE_dom"/>
</dbReference>
<dbReference type="EMBL" id="FNYS01000016">
    <property type="protein sequence ID" value="SEJ20633.1"/>
    <property type="molecule type" value="Genomic_DNA"/>
</dbReference>
<gene>
    <name evidence="3" type="ORF">AV926_07080</name>
    <name evidence="4" type="ORF">SAMN04488018_11670</name>
</gene>
<dbReference type="InterPro" id="IPR017946">
    <property type="entry name" value="PLC-like_Pdiesterase_TIM-brl"/>
</dbReference>
<keyword evidence="5" id="KW-1185">Reference proteome</keyword>